<dbReference type="GeneID" id="54415957"/>
<dbReference type="AlphaFoldDB" id="A0A6G1G3B4"/>
<keyword evidence="1" id="KW-1133">Transmembrane helix</keyword>
<evidence type="ECO:0000313" key="4">
    <source>
        <dbReference type="RefSeq" id="XP_033534041.1"/>
    </source>
</evidence>
<keyword evidence="1" id="KW-0812">Transmembrane</keyword>
<organism evidence="2">
    <name type="scientific">Eremomyces bilateralis CBS 781.70</name>
    <dbReference type="NCBI Taxonomy" id="1392243"/>
    <lineage>
        <taxon>Eukaryota</taxon>
        <taxon>Fungi</taxon>
        <taxon>Dikarya</taxon>
        <taxon>Ascomycota</taxon>
        <taxon>Pezizomycotina</taxon>
        <taxon>Dothideomycetes</taxon>
        <taxon>Dothideomycetes incertae sedis</taxon>
        <taxon>Eremomycetales</taxon>
        <taxon>Eremomycetaceae</taxon>
        <taxon>Eremomyces</taxon>
    </lineage>
</organism>
<reference evidence="4" key="3">
    <citation type="submission" date="2025-04" db="UniProtKB">
        <authorList>
            <consortium name="RefSeq"/>
        </authorList>
    </citation>
    <scope>IDENTIFICATION</scope>
    <source>
        <strain evidence="4">CBS 781.70</strain>
    </source>
</reference>
<evidence type="ECO:0000313" key="3">
    <source>
        <dbReference type="Proteomes" id="UP000504638"/>
    </source>
</evidence>
<dbReference type="Proteomes" id="UP000504638">
    <property type="component" value="Unplaced"/>
</dbReference>
<accession>A0A6G1G3B4</accession>
<dbReference type="OrthoDB" id="5427091at2759"/>
<evidence type="ECO:0000313" key="2">
    <source>
        <dbReference type="EMBL" id="KAF1812410.1"/>
    </source>
</evidence>
<reference evidence="2 4" key="1">
    <citation type="submission" date="2020-01" db="EMBL/GenBank/DDBJ databases">
        <authorList>
            <consortium name="DOE Joint Genome Institute"/>
            <person name="Haridas S."/>
            <person name="Albert R."/>
            <person name="Binder M."/>
            <person name="Bloem J."/>
            <person name="Labutti K."/>
            <person name="Salamov A."/>
            <person name="Andreopoulos B."/>
            <person name="Baker S.E."/>
            <person name="Barry K."/>
            <person name="Bills G."/>
            <person name="Bluhm B.H."/>
            <person name="Cannon C."/>
            <person name="Castanera R."/>
            <person name="Culley D.E."/>
            <person name="Daum C."/>
            <person name="Ezra D."/>
            <person name="Gonzalez J.B."/>
            <person name="Henrissat B."/>
            <person name="Kuo A."/>
            <person name="Liang C."/>
            <person name="Lipzen A."/>
            <person name="Lutzoni F."/>
            <person name="Magnuson J."/>
            <person name="Mondo S."/>
            <person name="Nolan M."/>
            <person name="Ohm R."/>
            <person name="Pangilinan J."/>
            <person name="Park H.-J."/>
            <person name="Ramirez L."/>
            <person name="Alfaro M."/>
            <person name="Sun H."/>
            <person name="Tritt A."/>
            <person name="Yoshinaga Y."/>
            <person name="Zwiers L.-H."/>
            <person name="Turgeon B.G."/>
            <person name="Goodwin S.B."/>
            <person name="Spatafora J.W."/>
            <person name="Crous P.W."/>
            <person name="Grigoriev I.V."/>
        </authorList>
    </citation>
    <scope>NUCLEOTIDE SEQUENCE</scope>
    <source>
        <strain evidence="2 4">CBS 781.70</strain>
    </source>
</reference>
<sequence>MSYRLTFGDPDRRLAECWRIQDCWGCTHSPWNCGWCPFSSACIPLPNSAVPLLAPVTNPSICPSSNERFELRTRALGCGCSTTTFLSITVTIAATIAALLIGYAISWCAKGIVRGRKAASAGWEVCVDENGERVQGVWERKDLKTRWWPFRKTNIREDDLLLCDGDEITKSWRWWRPWKSRSASRLRNGADIDHQSDHN</sequence>
<dbReference type="EMBL" id="ML975158">
    <property type="protein sequence ID" value="KAF1812410.1"/>
    <property type="molecule type" value="Genomic_DNA"/>
</dbReference>
<gene>
    <name evidence="2 4" type="ORF">P152DRAFT_34848</name>
</gene>
<keyword evidence="3" id="KW-1185">Reference proteome</keyword>
<protein>
    <recommendedName>
        <fullName evidence="5">PSI domain-containing protein</fullName>
    </recommendedName>
</protein>
<proteinExistence type="predicted"/>
<name>A0A6G1G3B4_9PEZI</name>
<reference evidence="4" key="2">
    <citation type="submission" date="2020-04" db="EMBL/GenBank/DDBJ databases">
        <authorList>
            <consortium name="NCBI Genome Project"/>
        </authorList>
    </citation>
    <scope>NUCLEOTIDE SEQUENCE</scope>
    <source>
        <strain evidence="4">CBS 781.70</strain>
    </source>
</reference>
<evidence type="ECO:0000256" key="1">
    <source>
        <dbReference type="SAM" id="Phobius"/>
    </source>
</evidence>
<evidence type="ECO:0008006" key="5">
    <source>
        <dbReference type="Google" id="ProtNLM"/>
    </source>
</evidence>
<feature type="transmembrane region" description="Helical" evidence="1">
    <location>
        <begin position="85"/>
        <end position="109"/>
    </location>
</feature>
<keyword evidence="1" id="KW-0472">Membrane</keyword>
<dbReference type="RefSeq" id="XP_033534041.1">
    <property type="nucleotide sequence ID" value="XM_033675387.1"/>
</dbReference>